<dbReference type="STRING" id="633697.EubceDRAFT1_1154"/>
<accession>I5AT48</accession>
<dbReference type="EMBL" id="CM001487">
    <property type="protein sequence ID" value="EIM56971.1"/>
    <property type="molecule type" value="Genomic_DNA"/>
</dbReference>
<name>I5AT48_EUBC6</name>
<evidence type="ECO:0000313" key="4">
    <source>
        <dbReference type="Proteomes" id="UP000005753"/>
    </source>
</evidence>
<gene>
    <name evidence="3" type="ORF">EubceDRAFT1_1154</name>
</gene>
<reference evidence="3 4" key="2">
    <citation type="submission" date="2012-02" db="EMBL/GenBank/DDBJ databases">
        <title>Improved High-Quality Draft sequence of Eubacterium cellulosolvens 6.</title>
        <authorList>
            <consortium name="US DOE Joint Genome Institute"/>
            <person name="Lucas S."/>
            <person name="Han J."/>
            <person name="Lapidus A."/>
            <person name="Cheng J.-F."/>
            <person name="Goodwin L."/>
            <person name="Pitluck S."/>
            <person name="Peters L."/>
            <person name="Mikhailova N."/>
            <person name="Gu W."/>
            <person name="Detter J.C."/>
            <person name="Han C."/>
            <person name="Tapia R."/>
            <person name="Land M."/>
            <person name="Hauser L."/>
            <person name="Kyrpides N."/>
            <person name="Ivanova N."/>
            <person name="Pagani I."/>
            <person name="Johnson E."/>
            <person name="Mukhopadhyay B."/>
            <person name="Anderson I."/>
            <person name="Woyke T."/>
        </authorList>
    </citation>
    <scope>NUCLEOTIDE SEQUENCE [LARGE SCALE GENOMIC DNA]</scope>
    <source>
        <strain evidence="3 4">6</strain>
    </source>
</reference>
<dbReference type="NCBIfam" id="TIGR00762">
    <property type="entry name" value="DegV"/>
    <property type="match status" value="1"/>
</dbReference>
<sequence>MNHTEEKTDNQKTAIIVDSCCDVPQDVIKELGLFELPVHIMYDKEDYLDGITIEAKTIYDRFPDEIPTTSMPSFAEIDDVFTEIENKGYKNVIAICMSDHLSNTIQNVHTVANEHEKLRTFIFNTKNISVGSGIFGIWAARKLRDGWTFEQITEGLENKRYDSHLLFYMDTLKYLHKGGRIGNVSYLLGSTLGIRPIISCDHDGVYYTPAKIRGRKNSKSKILDMLKTDKPCWIIMAEGYAPGELTLLNDMVKEAMPQAEILFTKQINPSLAVHTGPGLLGMVVLENP</sequence>
<dbReference type="Gene3D" id="3.40.50.10170">
    <property type="match status" value="1"/>
</dbReference>
<dbReference type="eggNOG" id="COG1307">
    <property type="taxonomic scope" value="Bacteria"/>
</dbReference>
<organism evidence="3 4">
    <name type="scientific">Eubacterium cellulosolvens (strain ATCC 43171 / JCM 9499 / 6)</name>
    <name type="common">Cillobacterium cellulosolvens</name>
    <dbReference type="NCBI Taxonomy" id="633697"/>
    <lineage>
        <taxon>Bacteria</taxon>
        <taxon>Bacillati</taxon>
        <taxon>Bacillota</taxon>
        <taxon>Clostridia</taxon>
        <taxon>Eubacteriales</taxon>
        <taxon>Eubacteriaceae</taxon>
        <taxon>Eubacterium</taxon>
    </lineage>
</organism>
<proteinExistence type="predicted"/>
<comment type="function">
    <text evidence="1">May bind long-chain fatty acids, such as palmitate, and may play a role in lipid transport or fatty acid metabolism.</text>
</comment>
<keyword evidence="2" id="KW-0446">Lipid-binding</keyword>
<dbReference type="PROSITE" id="PS51482">
    <property type="entry name" value="DEGV"/>
    <property type="match status" value="1"/>
</dbReference>
<dbReference type="InterPro" id="IPR003797">
    <property type="entry name" value="DegV"/>
</dbReference>
<dbReference type="HOGENOM" id="CLU_048251_4_3_9"/>
<dbReference type="PANTHER" id="PTHR33434">
    <property type="entry name" value="DEGV DOMAIN-CONTAINING PROTEIN DR_1986-RELATED"/>
    <property type="match status" value="1"/>
</dbReference>
<dbReference type="Pfam" id="PF02645">
    <property type="entry name" value="DegV"/>
    <property type="match status" value="1"/>
</dbReference>
<dbReference type="InterPro" id="IPR050270">
    <property type="entry name" value="DegV_domain_contain"/>
</dbReference>
<dbReference type="Gene3D" id="3.30.1180.10">
    <property type="match status" value="1"/>
</dbReference>
<dbReference type="GO" id="GO:0008289">
    <property type="term" value="F:lipid binding"/>
    <property type="evidence" value="ECO:0007669"/>
    <property type="project" value="UniProtKB-KW"/>
</dbReference>
<dbReference type="Proteomes" id="UP000005753">
    <property type="component" value="Chromosome"/>
</dbReference>
<dbReference type="PANTHER" id="PTHR33434:SF3">
    <property type="entry name" value="DEGV DOMAIN-CONTAINING PROTEIN YITS"/>
    <property type="match status" value="1"/>
</dbReference>
<evidence type="ECO:0000256" key="1">
    <source>
        <dbReference type="ARBA" id="ARBA00003238"/>
    </source>
</evidence>
<evidence type="ECO:0000256" key="2">
    <source>
        <dbReference type="ARBA" id="ARBA00023121"/>
    </source>
</evidence>
<evidence type="ECO:0000313" key="3">
    <source>
        <dbReference type="EMBL" id="EIM56971.1"/>
    </source>
</evidence>
<protein>
    <submittedName>
        <fullName evidence="3">EDD domain protein, DegV family</fullName>
    </submittedName>
</protein>
<reference evidence="3 4" key="1">
    <citation type="submission" date="2010-08" db="EMBL/GenBank/DDBJ databases">
        <authorList>
            <consortium name="US DOE Joint Genome Institute (JGI-PGF)"/>
            <person name="Lucas S."/>
            <person name="Copeland A."/>
            <person name="Lapidus A."/>
            <person name="Cheng J.-F."/>
            <person name="Bruce D."/>
            <person name="Goodwin L."/>
            <person name="Pitluck S."/>
            <person name="Land M.L."/>
            <person name="Hauser L."/>
            <person name="Chang Y.-J."/>
            <person name="Anderson I.J."/>
            <person name="Johnson E."/>
            <person name="Mulhopadhyay B."/>
            <person name="Kyrpides N."/>
            <person name="Woyke T.J."/>
        </authorList>
    </citation>
    <scope>NUCLEOTIDE SEQUENCE [LARGE SCALE GENOMIC DNA]</scope>
    <source>
        <strain evidence="3 4">6</strain>
    </source>
</reference>
<dbReference type="InterPro" id="IPR043168">
    <property type="entry name" value="DegV_C"/>
</dbReference>
<keyword evidence="4" id="KW-1185">Reference proteome</keyword>
<dbReference type="SUPFAM" id="SSF82549">
    <property type="entry name" value="DAK1/DegV-like"/>
    <property type="match status" value="1"/>
</dbReference>
<dbReference type="OrthoDB" id="9780216at2"/>
<dbReference type="AlphaFoldDB" id="I5AT48"/>